<evidence type="ECO:0000256" key="1">
    <source>
        <dbReference type="ARBA" id="ARBA00023015"/>
    </source>
</evidence>
<dbReference type="EMBL" id="PVUE01000002">
    <property type="protein sequence ID" value="PRZ43607.1"/>
    <property type="molecule type" value="Genomic_DNA"/>
</dbReference>
<evidence type="ECO:0000313" key="5">
    <source>
        <dbReference type="EMBL" id="PRZ43607.1"/>
    </source>
</evidence>
<dbReference type="Pfam" id="PF12840">
    <property type="entry name" value="HTH_20"/>
    <property type="match status" value="1"/>
</dbReference>
<dbReference type="PANTHER" id="PTHR33154">
    <property type="entry name" value="TRANSCRIPTIONAL REGULATOR, ARSR FAMILY"/>
    <property type="match status" value="1"/>
</dbReference>
<dbReference type="Proteomes" id="UP000237752">
    <property type="component" value="Unassembled WGS sequence"/>
</dbReference>
<dbReference type="SMART" id="SM00418">
    <property type="entry name" value="HTH_ARSR"/>
    <property type="match status" value="1"/>
</dbReference>
<keyword evidence="6" id="KW-1185">Reference proteome</keyword>
<dbReference type="InterPro" id="IPR051081">
    <property type="entry name" value="HTH_MetalResp_TranReg"/>
</dbReference>
<name>A0A2T1A546_9ACTN</name>
<dbReference type="InterPro" id="IPR001845">
    <property type="entry name" value="HTH_ArsR_DNA-bd_dom"/>
</dbReference>
<accession>A0A2T1A546</accession>
<evidence type="ECO:0000256" key="3">
    <source>
        <dbReference type="ARBA" id="ARBA00023163"/>
    </source>
</evidence>
<keyword evidence="3" id="KW-0804">Transcription</keyword>
<dbReference type="CDD" id="cd00090">
    <property type="entry name" value="HTH_ARSR"/>
    <property type="match status" value="1"/>
</dbReference>
<reference evidence="5 6" key="1">
    <citation type="submission" date="2018-03" db="EMBL/GenBank/DDBJ databases">
        <title>Genomic Encyclopedia of Archaeal and Bacterial Type Strains, Phase II (KMG-II): from individual species to whole genera.</title>
        <authorList>
            <person name="Goeker M."/>
        </authorList>
    </citation>
    <scope>NUCLEOTIDE SEQUENCE [LARGE SCALE GENOMIC DNA]</scope>
    <source>
        <strain evidence="5 6">DSM 100065</strain>
    </source>
</reference>
<dbReference type="GO" id="GO:0003677">
    <property type="term" value="F:DNA binding"/>
    <property type="evidence" value="ECO:0007669"/>
    <property type="project" value="UniProtKB-KW"/>
</dbReference>
<evidence type="ECO:0000259" key="4">
    <source>
        <dbReference type="SMART" id="SM00418"/>
    </source>
</evidence>
<feature type="domain" description="HTH arsR-type" evidence="4">
    <location>
        <begin position="10"/>
        <end position="98"/>
    </location>
</feature>
<dbReference type="InterPro" id="IPR011991">
    <property type="entry name" value="ArsR-like_HTH"/>
</dbReference>
<comment type="caution">
    <text evidence="5">The sequence shown here is derived from an EMBL/GenBank/DDBJ whole genome shotgun (WGS) entry which is preliminary data.</text>
</comment>
<dbReference type="GO" id="GO:0003700">
    <property type="term" value="F:DNA-binding transcription factor activity"/>
    <property type="evidence" value="ECO:0007669"/>
    <property type="project" value="InterPro"/>
</dbReference>
<dbReference type="AlphaFoldDB" id="A0A2T1A546"/>
<organism evidence="5 6">
    <name type="scientific">Antricoccus suffuscus</name>
    <dbReference type="NCBI Taxonomy" id="1629062"/>
    <lineage>
        <taxon>Bacteria</taxon>
        <taxon>Bacillati</taxon>
        <taxon>Actinomycetota</taxon>
        <taxon>Actinomycetes</taxon>
        <taxon>Geodermatophilales</taxon>
        <taxon>Antricoccaceae</taxon>
        <taxon>Antricoccus</taxon>
    </lineage>
</organism>
<sequence length="188" mass="20891">MTEPRRIDTQGLKALAHPLRVKILDLVSDLGEATATVLAERLGESSGATSYHLRQLGQHGFIEEVPDRGTARERWWRVPKSGWETPARVVGDLPAAAAGIITHSMVEGHAERLQQMLDAVGDLPAPWSGAVGWRRGYTELTADEMHRMRDEVYAVLDRYRNREPHPGSHRVSIEFIGFPIGVPVADDE</sequence>
<dbReference type="PANTHER" id="PTHR33154:SF15">
    <property type="entry name" value="REGULATORY PROTEIN ARSR"/>
    <property type="match status" value="1"/>
</dbReference>
<dbReference type="InterPro" id="IPR036390">
    <property type="entry name" value="WH_DNA-bd_sf"/>
</dbReference>
<dbReference type="Gene3D" id="1.10.10.10">
    <property type="entry name" value="Winged helix-like DNA-binding domain superfamily/Winged helix DNA-binding domain"/>
    <property type="match status" value="1"/>
</dbReference>
<dbReference type="RefSeq" id="WP_106347922.1">
    <property type="nucleotide sequence ID" value="NZ_PVUE01000002.1"/>
</dbReference>
<keyword evidence="2" id="KW-0238">DNA-binding</keyword>
<gene>
    <name evidence="5" type="ORF">CLV47_102298</name>
</gene>
<keyword evidence="1" id="KW-0805">Transcription regulation</keyword>
<protein>
    <submittedName>
        <fullName evidence="5">Helix-turn-helix protein</fullName>
    </submittedName>
</protein>
<proteinExistence type="predicted"/>
<evidence type="ECO:0000313" key="6">
    <source>
        <dbReference type="Proteomes" id="UP000237752"/>
    </source>
</evidence>
<dbReference type="SUPFAM" id="SSF46785">
    <property type="entry name" value="Winged helix' DNA-binding domain"/>
    <property type="match status" value="1"/>
</dbReference>
<dbReference type="OrthoDB" id="7945987at2"/>
<dbReference type="InterPro" id="IPR036388">
    <property type="entry name" value="WH-like_DNA-bd_sf"/>
</dbReference>
<evidence type="ECO:0000256" key="2">
    <source>
        <dbReference type="ARBA" id="ARBA00023125"/>
    </source>
</evidence>